<protein>
    <submittedName>
        <fullName evidence="1">Uncharacterized protein</fullName>
    </submittedName>
</protein>
<evidence type="ECO:0000313" key="1">
    <source>
        <dbReference type="EMBL" id="GAF70234.1"/>
    </source>
</evidence>
<reference evidence="1" key="1">
    <citation type="journal article" date="2014" name="Front. Microbiol.">
        <title>High frequency of phylogenetically diverse reductive dehalogenase-homologous genes in deep subseafloor sedimentary metagenomes.</title>
        <authorList>
            <person name="Kawai M."/>
            <person name="Futagami T."/>
            <person name="Toyoda A."/>
            <person name="Takaki Y."/>
            <person name="Nishi S."/>
            <person name="Hori S."/>
            <person name="Arai W."/>
            <person name="Tsubouchi T."/>
            <person name="Morono Y."/>
            <person name="Uchiyama I."/>
            <person name="Ito T."/>
            <person name="Fujiyama A."/>
            <person name="Inagaki F."/>
            <person name="Takami H."/>
        </authorList>
    </citation>
    <scope>NUCLEOTIDE SEQUENCE</scope>
    <source>
        <strain evidence="1">Expedition CK06-06</strain>
    </source>
</reference>
<gene>
    <name evidence="1" type="ORF">S01H1_02666</name>
</gene>
<name>X0RN33_9ZZZZ</name>
<proteinExistence type="predicted"/>
<sequence>MRKFALLRGTPALHVLWDVPFTIPLGWDACPTCPVRRVVLLSNWDEM</sequence>
<accession>X0RN33</accession>
<organism evidence="1">
    <name type="scientific">marine sediment metagenome</name>
    <dbReference type="NCBI Taxonomy" id="412755"/>
    <lineage>
        <taxon>unclassified sequences</taxon>
        <taxon>metagenomes</taxon>
        <taxon>ecological metagenomes</taxon>
    </lineage>
</organism>
<comment type="caution">
    <text evidence="1">The sequence shown here is derived from an EMBL/GenBank/DDBJ whole genome shotgun (WGS) entry which is preliminary data.</text>
</comment>
<dbReference type="AlphaFoldDB" id="X0RN33"/>
<dbReference type="EMBL" id="BARS01001322">
    <property type="protein sequence ID" value="GAF70234.1"/>
    <property type="molecule type" value="Genomic_DNA"/>
</dbReference>